<accession>A0AAV5UD16</accession>
<dbReference type="InterPro" id="IPR042178">
    <property type="entry name" value="Serpin_sf_1"/>
</dbReference>
<evidence type="ECO:0000313" key="2">
    <source>
        <dbReference type="EMBL" id="GMT04050.1"/>
    </source>
</evidence>
<evidence type="ECO:0000313" key="3">
    <source>
        <dbReference type="Proteomes" id="UP001432027"/>
    </source>
</evidence>
<dbReference type="AlphaFoldDB" id="A0AAV5UD16"/>
<comment type="caution">
    <text evidence="2">The sequence shown here is derived from an EMBL/GenBank/DDBJ whole genome shotgun (WGS) entry which is preliminary data.</text>
</comment>
<dbReference type="Proteomes" id="UP001432027">
    <property type="component" value="Unassembled WGS sequence"/>
</dbReference>
<proteinExistence type="predicted"/>
<reference evidence="2" key="1">
    <citation type="submission" date="2023-10" db="EMBL/GenBank/DDBJ databases">
        <title>Genome assembly of Pristionchus species.</title>
        <authorList>
            <person name="Yoshida K."/>
            <person name="Sommer R.J."/>
        </authorList>
    </citation>
    <scope>NUCLEOTIDE SEQUENCE</scope>
    <source>
        <strain evidence="2">RS0144</strain>
    </source>
</reference>
<feature type="non-terminal residue" evidence="2">
    <location>
        <position position="1"/>
    </location>
</feature>
<evidence type="ECO:0000259" key="1">
    <source>
        <dbReference type="Pfam" id="PF00079"/>
    </source>
</evidence>
<dbReference type="InterPro" id="IPR023796">
    <property type="entry name" value="Serpin_dom"/>
</dbReference>
<feature type="non-terminal residue" evidence="2">
    <location>
        <position position="98"/>
    </location>
</feature>
<dbReference type="InterPro" id="IPR036186">
    <property type="entry name" value="Serpin_sf"/>
</dbReference>
<name>A0AAV5UD16_9BILA</name>
<protein>
    <recommendedName>
        <fullName evidence="1">Serpin domain-containing protein</fullName>
    </recommendedName>
</protein>
<dbReference type="SUPFAM" id="SSF56574">
    <property type="entry name" value="Serpins"/>
    <property type="match status" value="1"/>
</dbReference>
<dbReference type="EMBL" id="BTSX01000006">
    <property type="protein sequence ID" value="GMT04050.1"/>
    <property type="molecule type" value="Genomic_DNA"/>
</dbReference>
<dbReference type="Pfam" id="PF00079">
    <property type="entry name" value="Serpin"/>
    <property type="match status" value="1"/>
</dbReference>
<dbReference type="Gene3D" id="3.30.497.10">
    <property type="entry name" value="Antithrombin, subunit I, domain 2"/>
    <property type="match status" value="1"/>
</dbReference>
<feature type="domain" description="Serpin" evidence="1">
    <location>
        <begin position="4"/>
        <end position="95"/>
    </location>
</feature>
<sequence length="98" mass="10560">SAGIALSLLMEASDGETRSQIMEFLAAGGSIDEVRSIYTSLIANVSQKSRNVIVQVASSVFVDKRIRLSKDYADSVKRIYAATTRVIDYTRGAASAKV</sequence>
<organism evidence="2 3">
    <name type="scientific">Pristionchus entomophagus</name>
    <dbReference type="NCBI Taxonomy" id="358040"/>
    <lineage>
        <taxon>Eukaryota</taxon>
        <taxon>Metazoa</taxon>
        <taxon>Ecdysozoa</taxon>
        <taxon>Nematoda</taxon>
        <taxon>Chromadorea</taxon>
        <taxon>Rhabditida</taxon>
        <taxon>Rhabditina</taxon>
        <taxon>Diplogasteromorpha</taxon>
        <taxon>Diplogasteroidea</taxon>
        <taxon>Neodiplogasteridae</taxon>
        <taxon>Pristionchus</taxon>
    </lineage>
</organism>
<keyword evidence="3" id="KW-1185">Reference proteome</keyword>
<gene>
    <name evidence="2" type="ORF">PENTCL1PPCAC_26224</name>
</gene>